<keyword evidence="11" id="KW-1185">Reference proteome</keyword>
<evidence type="ECO:0000256" key="8">
    <source>
        <dbReference type="PROSITE-ProRule" id="PRU00282"/>
    </source>
</evidence>
<keyword evidence="6" id="KW-1133">Transmembrane helix</keyword>
<name>A0A4Z0AAL8_9AGAM</name>
<dbReference type="GO" id="GO:0016020">
    <property type="term" value="C:membrane"/>
    <property type="evidence" value="ECO:0007669"/>
    <property type="project" value="UniProtKB-SubCell"/>
</dbReference>
<accession>A0A4Z0AAL8</accession>
<dbReference type="InterPro" id="IPR018108">
    <property type="entry name" value="MCP_transmembrane"/>
</dbReference>
<gene>
    <name evidence="10" type="ORF">EWM64_g627</name>
</gene>
<evidence type="ECO:0000256" key="9">
    <source>
        <dbReference type="RuleBase" id="RU000488"/>
    </source>
</evidence>
<evidence type="ECO:0000256" key="3">
    <source>
        <dbReference type="ARBA" id="ARBA00022448"/>
    </source>
</evidence>
<dbReference type="Proteomes" id="UP000298061">
    <property type="component" value="Unassembled WGS sequence"/>
</dbReference>
<evidence type="ECO:0000256" key="4">
    <source>
        <dbReference type="ARBA" id="ARBA00022692"/>
    </source>
</evidence>
<dbReference type="EMBL" id="SFCI01000032">
    <property type="protein sequence ID" value="TFY83387.1"/>
    <property type="molecule type" value="Genomic_DNA"/>
</dbReference>
<sequence length="75" mass="7886">MAAGGVGGVAGNPADVMLVRMTSDITRHPKERYNYPNVFSGLVSLVKTEGFRGLTRGLGTNTFRAVLMNGSQVGS</sequence>
<dbReference type="PANTHER" id="PTHR45618">
    <property type="entry name" value="MITOCHONDRIAL DICARBOXYLATE CARRIER-RELATED"/>
    <property type="match status" value="1"/>
</dbReference>
<dbReference type="Pfam" id="PF00153">
    <property type="entry name" value="Mito_carr"/>
    <property type="match status" value="1"/>
</dbReference>
<dbReference type="InterPro" id="IPR050391">
    <property type="entry name" value="Mito_Metabolite_Transporter"/>
</dbReference>
<keyword evidence="7 8" id="KW-0472">Membrane</keyword>
<keyword evidence="4 8" id="KW-0812">Transmembrane</keyword>
<comment type="subcellular location">
    <subcellularLocation>
        <location evidence="1">Membrane</location>
        <topology evidence="1">Multi-pass membrane protein</topology>
    </subcellularLocation>
</comment>
<protein>
    <submittedName>
        <fullName evidence="10">Uncharacterized protein</fullName>
    </submittedName>
</protein>
<dbReference type="PROSITE" id="PS50920">
    <property type="entry name" value="SOLCAR"/>
    <property type="match status" value="1"/>
</dbReference>
<reference evidence="10 11" key="1">
    <citation type="submission" date="2019-02" db="EMBL/GenBank/DDBJ databases">
        <title>Genome sequencing of the rare red list fungi Hericium alpestre (H. flagellum).</title>
        <authorList>
            <person name="Buettner E."/>
            <person name="Kellner H."/>
        </authorList>
    </citation>
    <scope>NUCLEOTIDE SEQUENCE [LARGE SCALE GENOMIC DNA]</scope>
    <source>
        <strain evidence="10 11">DSM 108284</strain>
    </source>
</reference>
<evidence type="ECO:0000256" key="7">
    <source>
        <dbReference type="ARBA" id="ARBA00023136"/>
    </source>
</evidence>
<comment type="caution">
    <text evidence="10">The sequence shown here is derived from an EMBL/GenBank/DDBJ whole genome shotgun (WGS) entry which is preliminary data.</text>
</comment>
<dbReference type="Gene3D" id="1.50.40.10">
    <property type="entry name" value="Mitochondrial carrier domain"/>
    <property type="match status" value="1"/>
</dbReference>
<keyword evidence="3 9" id="KW-0813">Transport</keyword>
<evidence type="ECO:0000256" key="5">
    <source>
        <dbReference type="ARBA" id="ARBA00022737"/>
    </source>
</evidence>
<organism evidence="10 11">
    <name type="scientific">Hericium alpestre</name>
    <dbReference type="NCBI Taxonomy" id="135208"/>
    <lineage>
        <taxon>Eukaryota</taxon>
        <taxon>Fungi</taxon>
        <taxon>Dikarya</taxon>
        <taxon>Basidiomycota</taxon>
        <taxon>Agaricomycotina</taxon>
        <taxon>Agaricomycetes</taxon>
        <taxon>Russulales</taxon>
        <taxon>Hericiaceae</taxon>
        <taxon>Hericium</taxon>
    </lineage>
</organism>
<evidence type="ECO:0000256" key="1">
    <source>
        <dbReference type="ARBA" id="ARBA00004141"/>
    </source>
</evidence>
<comment type="similarity">
    <text evidence="2 9">Belongs to the mitochondrial carrier (TC 2.A.29) family.</text>
</comment>
<evidence type="ECO:0000256" key="2">
    <source>
        <dbReference type="ARBA" id="ARBA00006375"/>
    </source>
</evidence>
<dbReference type="AlphaFoldDB" id="A0A4Z0AAL8"/>
<keyword evidence="5" id="KW-0677">Repeat</keyword>
<evidence type="ECO:0000256" key="6">
    <source>
        <dbReference type="ARBA" id="ARBA00022989"/>
    </source>
</evidence>
<dbReference type="STRING" id="135208.A0A4Z0AAL8"/>
<feature type="repeat" description="Solcar" evidence="8">
    <location>
        <begin position="1"/>
        <end position="75"/>
    </location>
</feature>
<dbReference type="SUPFAM" id="SSF103506">
    <property type="entry name" value="Mitochondrial carrier"/>
    <property type="match status" value="1"/>
</dbReference>
<proteinExistence type="inferred from homology"/>
<evidence type="ECO:0000313" key="11">
    <source>
        <dbReference type="Proteomes" id="UP000298061"/>
    </source>
</evidence>
<dbReference type="InterPro" id="IPR023395">
    <property type="entry name" value="MCP_dom_sf"/>
</dbReference>
<dbReference type="OrthoDB" id="448427at2759"/>
<evidence type="ECO:0000313" key="10">
    <source>
        <dbReference type="EMBL" id="TFY83387.1"/>
    </source>
</evidence>